<dbReference type="KEGG" id="btab:109042305"/>
<evidence type="ECO:0000259" key="9">
    <source>
        <dbReference type="Pfam" id="PF12066"/>
    </source>
</evidence>
<feature type="region of interest" description="Disordered" evidence="7">
    <location>
        <begin position="1"/>
        <end position="84"/>
    </location>
</feature>
<proteinExistence type="inferred from homology"/>
<gene>
    <name evidence="10" type="ORF">BEMITA_LOCUS10257</name>
</gene>
<reference evidence="10" key="1">
    <citation type="submission" date="2021-12" db="EMBL/GenBank/DDBJ databases">
        <authorList>
            <person name="King R."/>
        </authorList>
    </citation>
    <scope>NUCLEOTIDE SEQUENCE</scope>
</reference>
<dbReference type="SUPFAM" id="SSF54928">
    <property type="entry name" value="RNA-binding domain, RBD"/>
    <property type="match status" value="1"/>
</dbReference>
<evidence type="ECO:0000256" key="2">
    <source>
        <dbReference type="ARBA" id="ARBA00005407"/>
    </source>
</evidence>
<dbReference type="Pfam" id="PF04959">
    <property type="entry name" value="ARS2"/>
    <property type="match status" value="1"/>
</dbReference>
<dbReference type="InterPro" id="IPR035979">
    <property type="entry name" value="RBD_domain_sf"/>
</dbReference>
<feature type="compositionally biased region" description="Basic and acidic residues" evidence="7">
    <location>
        <begin position="360"/>
        <end position="375"/>
    </location>
</feature>
<dbReference type="InterPro" id="IPR007042">
    <property type="entry name" value="SERRATE/Ars2_C"/>
</dbReference>
<dbReference type="InterPro" id="IPR039727">
    <property type="entry name" value="SE/Ars2"/>
</dbReference>
<dbReference type="InterPro" id="IPR021933">
    <property type="entry name" value="SERRATE/Ars2_N"/>
</dbReference>
<evidence type="ECO:0000313" key="11">
    <source>
        <dbReference type="Proteomes" id="UP001152759"/>
    </source>
</evidence>
<keyword evidence="5" id="KW-0539">Nucleus</keyword>
<keyword evidence="11" id="KW-1185">Reference proteome</keyword>
<evidence type="ECO:0000313" key="10">
    <source>
        <dbReference type="EMBL" id="CAH0391659.1"/>
    </source>
</evidence>
<comment type="subcellular location">
    <subcellularLocation>
        <location evidence="1">Nucleus</location>
    </subcellularLocation>
</comment>
<evidence type="ECO:0000259" key="8">
    <source>
        <dbReference type="Pfam" id="PF04959"/>
    </source>
</evidence>
<dbReference type="AlphaFoldDB" id="A0A9P0F6Y0"/>
<dbReference type="PANTHER" id="PTHR13165:SF0">
    <property type="entry name" value="SERRATE RNA EFFECTOR MOLECULE HOMOLOG"/>
    <property type="match status" value="1"/>
</dbReference>
<protein>
    <recommendedName>
        <fullName evidence="3">Serrate RNA effector molecule homolog</fullName>
    </recommendedName>
    <alternativeName>
        <fullName evidence="6">Arsenite-resistance protein 2 homolog</fullName>
    </alternativeName>
</protein>
<dbReference type="GO" id="GO:0031053">
    <property type="term" value="P:primary miRNA processing"/>
    <property type="evidence" value="ECO:0007669"/>
    <property type="project" value="TreeGrafter"/>
</dbReference>
<dbReference type="PANTHER" id="PTHR13165">
    <property type="entry name" value="ARSENITE-RESISTANCE PROTEIN 2"/>
    <property type="match status" value="1"/>
</dbReference>
<feature type="domain" description="SERRATE/Ars2 N-terminal" evidence="9">
    <location>
        <begin position="146"/>
        <end position="255"/>
    </location>
</feature>
<evidence type="ECO:0000256" key="5">
    <source>
        <dbReference type="ARBA" id="ARBA00023242"/>
    </source>
</evidence>
<evidence type="ECO:0000256" key="6">
    <source>
        <dbReference type="ARBA" id="ARBA00030701"/>
    </source>
</evidence>
<feature type="region of interest" description="Disordered" evidence="7">
    <location>
        <begin position="285"/>
        <end position="474"/>
    </location>
</feature>
<feature type="compositionally biased region" description="Basic and acidic residues" evidence="7">
    <location>
        <begin position="454"/>
        <end position="474"/>
    </location>
</feature>
<feature type="compositionally biased region" description="Basic and acidic residues" evidence="7">
    <location>
        <begin position="316"/>
        <end position="328"/>
    </location>
</feature>
<feature type="domain" description="SERRATE/Ars2 C-terminal" evidence="8">
    <location>
        <begin position="695"/>
        <end position="866"/>
    </location>
</feature>
<dbReference type="CDD" id="cd00590">
    <property type="entry name" value="RRM_SF"/>
    <property type="match status" value="1"/>
</dbReference>
<comment type="similarity">
    <text evidence="2">Belongs to the ARS2 family.</text>
</comment>
<dbReference type="Proteomes" id="UP001152759">
    <property type="component" value="Chromosome 6"/>
</dbReference>
<feature type="compositionally biased region" description="Basic and acidic residues" evidence="7">
    <location>
        <begin position="8"/>
        <end position="45"/>
    </location>
</feature>
<keyword evidence="4" id="KW-0943">RNA-mediated gene silencing</keyword>
<evidence type="ECO:0000256" key="1">
    <source>
        <dbReference type="ARBA" id="ARBA00004123"/>
    </source>
</evidence>
<evidence type="ECO:0000256" key="7">
    <source>
        <dbReference type="SAM" id="MobiDB-lite"/>
    </source>
</evidence>
<evidence type="ECO:0000256" key="3">
    <source>
        <dbReference type="ARBA" id="ARBA00017364"/>
    </source>
</evidence>
<name>A0A9P0F6Y0_BEMTA</name>
<dbReference type="EMBL" id="OU963867">
    <property type="protein sequence ID" value="CAH0391659.1"/>
    <property type="molecule type" value="Genomic_DNA"/>
</dbReference>
<sequence>MADSEDEYDRKRRDKFRGERTESYRSGERREERRGREDWIERDSWSGRSRGGGRGDYRGPVRERYSPSRSHELSPPMKRMRHDWDDMGDRRLGYEATAYNYNVWAPQAPVQAYSNSHRAAAAVPPLSGGVSMGEMQDTQPPMLSFKSFLQTQDDNITDNDAIKKYNEYKHEFRRQQLNEFFVAHKEEEWFKLKYHPEDSVKKKQEHQEMLKRRIEVFEEFLGNGRIDKVTIDSDQADNLQKLLDAVVIRLEGGTDLDLQAIDQPPEPVAPVQRITLEASKVVKQEVAESKNENDDAEEIKSSDNPDAGSEQVETAKVNDDEEKPKSVEEGSASPEKASDEPDVAATTEETKPPSEPPASPKKDKSDDEGDEKKSPPVENGDTDVKMDTEEGTAEVKSKLEDSEDGEKSEEKAESETTKQQDQEETEESKQGVDLEEKETVVIEDSSGESGELGLKTDENKEEDTKTDDKPEELKPRALHRTSSLFLRNLAPSITKKEIEDLCKRYAGYLRTAIADPQPERRWFRRGWVTFQRDVNIKEICWHLNNIRVRDCELGAIVNRDLSRRIRSVMGLTSLKQIIRNDMKLAANIIQNLDSRSSLWVPENKEQQEGYGLKSLNPVLQNITDYLIEEASAEEEELLGQSSEPDATEEKDINLLKVLDRLLFYLRIVHSVDYYNHCEYPNEDEMPNRCGIMHTRSPAPANKPTQQEISDYCKNFEAKMQSLIFQPPELTNEELQMLGAKDTESEVEKFIAANTQELATDKWLCPLSGKKFKGPEFVRKHIFNKHAEKVEEVKKEVEYFNNYLRDPKRPQLPEHPGNKQMKKEPVAEVPPAFIPHMQYGYGGYQPYSRGGYGGYARPRAYNRGRGGGDYRPIVHYRDLDAPREPDEFI</sequence>
<dbReference type="GO" id="GO:0003676">
    <property type="term" value="F:nucleic acid binding"/>
    <property type="evidence" value="ECO:0007669"/>
    <property type="project" value="InterPro"/>
</dbReference>
<feature type="compositionally biased region" description="Basic and acidic residues" evidence="7">
    <location>
        <begin position="53"/>
        <end position="72"/>
    </location>
</feature>
<dbReference type="Pfam" id="PF12066">
    <property type="entry name" value="SERRATE_Ars2_N"/>
    <property type="match status" value="1"/>
</dbReference>
<feature type="compositionally biased region" description="Basic and acidic residues" evidence="7">
    <location>
        <begin position="285"/>
        <end position="303"/>
    </location>
</feature>
<organism evidence="10 11">
    <name type="scientific">Bemisia tabaci</name>
    <name type="common">Sweetpotato whitefly</name>
    <name type="synonym">Aleurodes tabaci</name>
    <dbReference type="NCBI Taxonomy" id="7038"/>
    <lineage>
        <taxon>Eukaryota</taxon>
        <taxon>Metazoa</taxon>
        <taxon>Ecdysozoa</taxon>
        <taxon>Arthropoda</taxon>
        <taxon>Hexapoda</taxon>
        <taxon>Insecta</taxon>
        <taxon>Pterygota</taxon>
        <taxon>Neoptera</taxon>
        <taxon>Paraneoptera</taxon>
        <taxon>Hemiptera</taxon>
        <taxon>Sternorrhyncha</taxon>
        <taxon>Aleyrodoidea</taxon>
        <taxon>Aleyrodidae</taxon>
        <taxon>Aleyrodinae</taxon>
        <taxon>Bemisia</taxon>
    </lineage>
</organism>
<evidence type="ECO:0000256" key="4">
    <source>
        <dbReference type="ARBA" id="ARBA00023158"/>
    </source>
</evidence>
<dbReference type="GO" id="GO:0016604">
    <property type="term" value="C:nuclear body"/>
    <property type="evidence" value="ECO:0007669"/>
    <property type="project" value="TreeGrafter"/>
</dbReference>
<accession>A0A9P0F6Y0</accession>
<feature type="compositionally biased region" description="Basic and acidic residues" evidence="7">
    <location>
        <begin position="408"/>
        <end position="440"/>
    </location>
</feature>
<feature type="compositionally biased region" description="Basic and acidic residues" evidence="7">
    <location>
        <begin position="382"/>
        <end position="400"/>
    </location>
</feature>